<gene>
    <name evidence="2" type="ORF">HJG52_10315</name>
</gene>
<protein>
    <submittedName>
        <fullName evidence="2">Methyltransferase</fullName>
    </submittedName>
</protein>
<evidence type="ECO:0000313" key="2">
    <source>
        <dbReference type="EMBL" id="NNM46399.1"/>
    </source>
</evidence>
<feature type="compositionally biased region" description="Basic and acidic residues" evidence="1">
    <location>
        <begin position="18"/>
        <end position="29"/>
    </location>
</feature>
<dbReference type="AlphaFoldDB" id="A0A849HGS3"/>
<evidence type="ECO:0000313" key="3">
    <source>
        <dbReference type="Proteomes" id="UP000588586"/>
    </source>
</evidence>
<dbReference type="Pfam" id="PF05711">
    <property type="entry name" value="TylF"/>
    <property type="match status" value="1"/>
</dbReference>
<feature type="compositionally biased region" description="Low complexity" evidence="1">
    <location>
        <begin position="33"/>
        <end position="58"/>
    </location>
</feature>
<dbReference type="GO" id="GO:0008168">
    <property type="term" value="F:methyltransferase activity"/>
    <property type="evidence" value="ECO:0007669"/>
    <property type="project" value="UniProtKB-KW"/>
</dbReference>
<feature type="region of interest" description="Disordered" evidence="1">
    <location>
        <begin position="1"/>
        <end position="69"/>
    </location>
</feature>
<comment type="caution">
    <text evidence="2">The sequence shown here is derived from an EMBL/GenBank/DDBJ whole genome shotgun (WGS) entry which is preliminary data.</text>
</comment>
<evidence type="ECO:0000256" key="1">
    <source>
        <dbReference type="SAM" id="MobiDB-lite"/>
    </source>
</evidence>
<sequence>MTWRNKVNGGLSRFTGYELRKARTSRDSAPRGPVAKPASAPAAKTPAAPAAPVKKATPPAAPKQLELPRDYDDAAQATIREVKPWTMTSPEKLNALILSVRHVVKHGLPGDVVECGVWRGGSMQAAARTLMEEGDTSRNLYLFDTYEGMSAPTEKDRRGHDGASAAELLETSSRESGVWAVATLDDVQNGMARIGYPEDKVHYVQGMVEQTIPEQAPEQISILRLDTDWYESTKHELDHLYPRLVSGGVLLLDDYGWWEGAKTAVDEWLEETGERLLLLRMAEGRVAVKP</sequence>
<dbReference type="GO" id="GO:0032259">
    <property type="term" value="P:methylation"/>
    <property type="evidence" value="ECO:0007669"/>
    <property type="project" value="UniProtKB-KW"/>
</dbReference>
<dbReference type="Gene3D" id="3.40.50.150">
    <property type="entry name" value="Vaccinia Virus protein VP39"/>
    <property type="match status" value="1"/>
</dbReference>
<dbReference type="SUPFAM" id="SSF53335">
    <property type="entry name" value="S-adenosyl-L-methionine-dependent methyltransferases"/>
    <property type="match status" value="1"/>
</dbReference>
<reference evidence="2 3" key="1">
    <citation type="submission" date="2020-04" db="EMBL/GenBank/DDBJ databases">
        <title>Knoellia sp. isolate from air conditioner.</title>
        <authorList>
            <person name="Chea S."/>
            <person name="Kim D.-U."/>
        </authorList>
    </citation>
    <scope>NUCLEOTIDE SEQUENCE [LARGE SCALE GENOMIC DNA]</scope>
    <source>
        <strain evidence="2 3">DB2414S</strain>
    </source>
</reference>
<proteinExistence type="predicted"/>
<keyword evidence="3" id="KW-1185">Reference proteome</keyword>
<name>A0A849HGS3_9MICO</name>
<dbReference type="EMBL" id="JABEPQ010000002">
    <property type="protein sequence ID" value="NNM46399.1"/>
    <property type="molecule type" value="Genomic_DNA"/>
</dbReference>
<accession>A0A849HGS3</accession>
<keyword evidence="2" id="KW-0808">Transferase</keyword>
<dbReference type="Proteomes" id="UP000588586">
    <property type="component" value="Unassembled WGS sequence"/>
</dbReference>
<organism evidence="2 3">
    <name type="scientific">Knoellia koreensis</name>
    <dbReference type="NCBI Taxonomy" id="2730921"/>
    <lineage>
        <taxon>Bacteria</taxon>
        <taxon>Bacillati</taxon>
        <taxon>Actinomycetota</taxon>
        <taxon>Actinomycetes</taxon>
        <taxon>Micrococcales</taxon>
        <taxon>Intrasporangiaceae</taxon>
        <taxon>Knoellia</taxon>
    </lineage>
</organism>
<keyword evidence="2" id="KW-0489">Methyltransferase</keyword>
<dbReference type="InterPro" id="IPR008884">
    <property type="entry name" value="TylF_MeTrfase"/>
</dbReference>
<dbReference type="PANTHER" id="PTHR40036">
    <property type="entry name" value="MACROCIN O-METHYLTRANSFERASE"/>
    <property type="match status" value="1"/>
</dbReference>
<dbReference type="PANTHER" id="PTHR40036:SF1">
    <property type="entry name" value="MACROCIN O-METHYLTRANSFERASE"/>
    <property type="match status" value="1"/>
</dbReference>
<dbReference type="InterPro" id="IPR029063">
    <property type="entry name" value="SAM-dependent_MTases_sf"/>
</dbReference>
<dbReference type="RefSeq" id="WP_171243507.1">
    <property type="nucleotide sequence ID" value="NZ_JABEPQ010000002.1"/>
</dbReference>